<proteinExistence type="predicted"/>
<feature type="region of interest" description="Disordered" evidence="1">
    <location>
        <begin position="2141"/>
        <end position="2160"/>
    </location>
</feature>
<feature type="transmembrane region" description="Helical" evidence="2">
    <location>
        <begin position="2299"/>
        <end position="2322"/>
    </location>
</feature>
<dbReference type="STRING" id="1108050.A0A0B7FD58"/>
<keyword evidence="2" id="KW-1133">Transmembrane helix</keyword>
<keyword evidence="4" id="KW-1185">Reference proteome</keyword>
<dbReference type="OrthoDB" id="3246270at2759"/>
<evidence type="ECO:0000313" key="4">
    <source>
        <dbReference type="Proteomes" id="UP000059188"/>
    </source>
</evidence>
<evidence type="ECO:0000256" key="1">
    <source>
        <dbReference type="SAM" id="MobiDB-lite"/>
    </source>
</evidence>
<feature type="compositionally biased region" description="Polar residues" evidence="1">
    <location>
        <begin position="1767"/>
        <end position="1776"/>
    </location>
</feature>
<organism evidence="3 4">
    <name type="scientific">Thanatephorus cucumeris (strain AG1-IB / isolate 7/3/14)</name>
    <name type="common">Lettuce bottom rot fungus</name>
    <name type="synonym">Rhizoctonia solani</name>
    <dbReference type="NCBI Taxonomy" id="1108050"/>
    <lineage>
        <taxon>Eukaryota</taxon>
        <taxon>Fungi</taxon>
        <taxon>Dikarya</taxon>
        <taxon>Basidiomycota</taxon>
        <taxon>Agaricomycotina</taxon>
        <taxon>Agaricomycetes</taxon>
        <taxon>Cantharellales</taxon>
        <taxon>Ceratobasidiaceae</taxon>
        <taxon>Rhizoctonia</taxon>
        <taxon>Rhizoctonia solani AG-1</taxon>
    </lineage>
</organism>
<dbReference type="Gene3D" id="3.60.15.10">
    <property type="entry name" value="Ribonuclease Z/Hydroxyacylglutathione hydrolase-like"/>
    <property type="match status" value="1"/>
</dbReference>
<sequence>MPAKLIAVYAGYGDTLLIEDNDTDPKSPGCWLIDGGPVTAMPGQGEFLDGSPGKQGYQAYYQFLRAAVRRFCSSDGGTTIDRLKGIIVTHPDRDHMDGIIQLIADWLPDKPEDVSAEKPLKFKGPVILNDMFINNNSKPQYLVLRNLLKSKSFKAEKFVGDPAIPAAMSNKSSSALWKMTYQAPAHILSRALTVDESPTNIGSIITTWDDKINPRIVTTGDSIGSIVLNCINGLPDKSPLGIFKVPHHGSQRNSQIDTSFDVSSSAATREADHYLFLSLISWYLYPKADVGNQPLLQGIKDDTMANCSGAWIGEMGRTSRPDADGKWPKFDKPGFSAAMDEVAALFHGYISQRKFKYSGPEGAFDLTNDNDLEKFALLLAARHSNLLGSIYAAKPADTAKYRQIDYLKGGFKPSFKYDRGNTSYSFIQSVVEVREAKGKKMKVEVPKPETLALLTSLHDDPSGGVQYQMGILAFYKQFNANNYVISANGTHEHPHPHLIAGLIVSSIDKGRPCRLFLTESARLDIDRICAIVANLLDMRPGGKNPPADQWKNTIRIYYLDTDYCAAIPLDNSDVNGCKELDLDIADAYAKAQGKSSRDLLYRQFNQNDAYNVPRAAEPGSSSFALYATDPPAPNVGEVRASYDPKSNTFVLDNATKAVFQLSSAAVPLPANPAQPLNRKTYHLTATNLDDDPVAPAPVVVTDILTDVVFQRPNKEKPTFKVFDITGNLVLCYDAGKSTMSFQDPNSIPPPSPVHVRFQRSDGFGDPPDPVVVPAPPVLARRSLGVPAAPPTPETFDVWWNSIKPTSSPNVLLRDVVQTVLGDSHSQNVFAAISSLPSGFLFSSIGDYQVNTKASPSVSDSKTVSCSLDLSSPITFSDLAGLGPTNVQSLSSVVSSADTSLTLTVNFSGSTAASCQFKFIGQTSLELYLQDIGYQNGTSGLSVAQLGSSITGPGPLFEFFGGLPSTLTSLITLPTLLVDSLNTKIDYSNSPFGVDVQNAVISISTTSLTSMTIGSFSFAPVSATLTLVPSSQGVFDIALDFIVQMSLGSKKLQFSFKAISDGINPVTLDFAVSSQTKPADVLQALGFSLPSNSLALPLDGGSSDLNVALDTIGFTLAQSASGPSASLDLSTVYFQIDASWKPWEKVLPTQVHPDPAANVSLLVVLFHPKVGSSFSVGLQLDYALDIDSSHAKLLFRMSHWPVQGPQSSYQTSASFWADTSSALPPPSISDVLGKMTNNHWSDVTNSIPILGSITEAISITRGSLALDNLKSVVGFSISAQIQDLVLLSSPSLIVDFAELVIEYNGSSWTGSFSTILQFDGTFRCAADIVLPGVNMTGGVSFQNLDDNFTCGALAKAIDPSIDLSTVPIVGDLGLDTLCLENASIDIEHTNGGYSISGFEVILAWGAQSVSQLNTSNNLLSISWRKNSFTNFASTIEGVDNMGTQSAWIMNWEGRLFTDWHLSATLQSLSVSNEQGTSSSVVVLSGSILDLGDAISSDNLVNLLTSPATTQSSDASNTLWQQTVPSTVTSSFRLKQCAVNLVLGGNVETFGVGAQVEWGSSGQGFGVITIQKVNPPPTTGSPWGFALAVGVSNFRFTDLVADSSLAQSIDNALNIDEVSLLVFRNPGNMDLSRISQLVTNAGSCNLLPNESATLPLQNLDGSSSLEFTEGAALFATFSFGSAKPGSVTDNLNTITNSKLSDVKIMGYFGKSGSNASVIIFTASISTIQLFSSVTLKQVLLTYAPAASPTVSKAQDQTSGSSKTQDSDPNKNQNSAQSGKLVNTFTLSADCSIEFSSDSSWTIHGELQVTNSDAKLSAALTTGTLTLSETLGLEISNIQFTVDYVLSNVPDSGASPASQGQQVSHAPKFNMDLSGQAKIGPITAVASVVFDTEIPGVLVVQVPGELNVSDLFNQIFDANIPSDVLDISFSQFLMYYAWRNVASAPAEVKPSNGSYATGFHAEAHASIYGVQFLLALDILRGDDNERGIKFTGTKATPIEFLGLVLHGKSDATQGPSFSFSTQKANKGCSFEAGLKLFGTDLGSITLAYSSQPSHFSGTVDIKADFIPGGSASVSFEILEKNGKHTLRFVDLPTVMDDVIQAVHIIENIEKFSAADGSKCGPLKLAFDQLTTKLHIKVTMADSQKDGSLDQNAEEPSKDTSGSVSSLQLEIDGYFDIAVVGKSVSNITFNPIPISIEVPKSFTLDAFATSLADSLANAAEDIVKGLWDNKDKLSEVIAIVAAEKLGSSAIQSLICRDEYEPENDPDDPADPDQEEVQSTLVPCSLMGYNSACHRLSLQGIAEVFFGFVSRFVIHGFCAFGWSEVYARMGMNYFR</sequence>
<dbReference type="InterPro" id="IPR036866">
    <property type="entry name" value="RibonucZ/Hydroxyglut_hydro"/>
</dbReference>
<protein>
    <submittedName>
        <fullName evidence="3">Uncharacterized protein</fullName>
    </submittedName>
</protein>
<dbReference type="Proteomes" id="UP000059188">
    <property type="component" value="Unassembled WGS sequence"/>
</dbReference>
<evidence type="ECO:0000256" key="2">
    <source>
        <dbReference type="SAM" id="Phobius"/>
    </source>
</evidence>
<dbReference type="SUPFAM" id="SSF56281">
    <property type="entry name" value="Metallo-hydrolase/oxidoreductase"/>
    <property type="match status" value="1"/>
</dbReference>
<evidence type="ECO:0000313" key="3">
    <source>
        <dbReference type="EMBL" id="CEL55986.1"/>
    </source>
</evidence>
<keyword evidence="2" id="KW-0472">Membrane</keyword>
<keyword evidence="2" id="KW-0812">Transmembrane</keyword>
<feature type="region of interest" description="Disordered" evidence="1">
    <location>
        <begin position="1749"/>
        <end position="1776"/>
    </location>
</feature>
<gene>
    <name evidence="3" type="ORF">RSOLAG1IB_02000</name>
</gene>
<reference evidence="3 4" key="1">
    <citation type="submission" date="2014-11" db="EMBL/GenBank/DDBJ databases">
        <authorList>
            <person name="Wibberg Daniel"/>
        </authorList>
    </citation>
    <scope>NUCLEOTIDE SEQUENCE [LARGE SCALE GENOMIC DNA]</scope>
    <source>
        <strain evidence="3">Rhizoctonia solani AG1-IB 7/3/14</strain>
    </source>
</reference>
<accession>A0A0B7FD58</accession>
<feature type="compositionally biased region" description="Polar residues" evidence="1">
    <location>
        <begin position="1749"/>
        <end position="1761"/>
    </location>
</feature>
<name>A0A0B7FD58_THACB</name>
<dbReference type="EMBL" id="LN679101">
    <property type="protein sequence ID" value="CEL55986.1"/>
    <property type="molecule type" value="Genomic_DNA"/>
</dbReference>